<keyword evidence="6" id="KW-0238">DNA-binding</keyword>
<dbReference type="InterPro" id="IPR051399">
    <property type="entry name" value="RNA-guided_DNA_endo/Transpos"/>
</dbReference>
<evidence type="ECO:0000313" key="13">
    <source>
        <dbReference type="Proteomes" id="UP001291930"/>
    </source>
</evidence>
<dbReference type="Pfam" id="PF01385">
    <property type="entry name" value="OrfB_IS605"/>
    <property type="match status" value="1"/>
</dbReference>
<feature type="domain" description="Probable transposase IS891/IS1136/IS1341" evidence="9">
    <location>
        <begin position="172"/>
        <end position="285"/>
    </location>
</feature>
<keyword evidence="13" id="KW-1185">Reference proteome</keyword>
<dbReference type="GO" id="GO:0004519">
    <property type="term" value="F:endonuclease activity"/>
    <property type="evidence" value="ECO:0007669"/>
    <property type="project" value="UniProtKB-KW"/>
</dbReference>
<dbReference type="PANTHER" id="PTHR30405">
    <property type="entry name" value="TRANSPOSASE"/>
    <property type="match status" value="1"/>
</dbReference>
<dbReference type="EMBL" id="JAXOVW010000028">
    <property type="protein sequence ID" value="MDZ5608160.1"/>
    <property type="molecule type" value="Genomic_DNA"/>
</dbReference>
<keyword evidence="12" id="KW-0255">Endonuclease</keyword>
<evidence type="ECO:0000256" key="6">
    <source>
        <dbReference type="ARBA" id="ARBA00023125"/>
    </source>
</evidence>
<keyword evidence="7" id="KW-0233">DNA recombination</keyword>
<keyword evidence="12" id="KW-0378">Hydrolase</keyword>
<evidence type="ECO:0000313" key="12">
    <source>
        <dbReference type="EMBL" id="MDZ5608160.1"/>
    </source>
</evidence>
<keyword evidence="4" id="KW-0479">Metal-binding</keyword>
<evidence type="ECO:0000259" key="9">
    <source>
        <dbReference type="Pfam" id="PF01385"/>
    </source>
</evidence>
<keyword evidence="5" id="KW-0862">Zinc</keyword>
<keyword evidence="3" id="KW-0815">Transposition</keyword>
<name>A0ABU5JXJ4_9BACI</name>
<feature type="domain" description="Cas12f1-like TNB" evidence="10">
    <location>
        <begin position="297"/>
        <end position="362"/>
    </location>
</feature>
<evidence type="ECO:0000259" key="11">
    <source>
        <dbReference type="Pfam" id="PF12323"/>
    </source>
</evidence>
<comment type="similarity">
    <text evidence="2">In the N-terminal section; belongs to the transposase 2 family.</text>
</comment>
<dbReference type="InterPro" id="IPR021027">
    <property type="entry name" value="Transposase_put_HTH"/>
</dbReference>
<feature type="coiled-coil region" evidence="8">
    <location>
        <begin position="212"/>
        <end position="256"/>
    </location>
</feature>
<proteinExistence type="inferred from homology"/>
<evidence type="ECO:0000256" key="1">
    <source>
        <dbReference type="ARBA" id="ARBA00008761"/>
    </source>
</evidence>
<dbReference type="Proteomes" id="UP001291930">
    <property type="component" value="Unassembled WGS sequence"/>
</dbReference>
<dbReference type="InterPro" id="IPR001959">
    <property type="entry name" value="Transposase"/>
</dbReference>
<comment type="similarity">
    <text evidence="1">In the C-terminal section; belongs to the transposase 35 family.</text>
</comment>
<dbReference type="Pfam" id="PF12323">
    <property type="entry name" value="HTH_OrfB_IS605"/>
    <property type="match status" value="1"/>
</dbReference>
<evidence type="ECO:0000256" key="7">
    <source>
        <dbReference type="ARBA" id="ARBA00023172"/>
    </source>
</evidence>
<evidence type="ECO:0000259" key="10">
    <source>
        <dbReference type="Pfam" id="PF07282"/>
    </source>
</evidence>
<sequence length="377" mass="44492">MTMLLSQKYEIFPTKEQKETLDRWLQYCRQTYNSALLDKQRKYKENKKSYTRSDMQKQQTIDKKMYPFLKEVPSRPLQEVFLRLKKAYDGFFRGDANYPKLKKYKDYNSLTFPQFGFKPNGKHRFAMSFAENGKLYNKQLGEMDIFLHRPIEGTIKQLIIKRQSKRWYAIFSVERQVVPSSITMENAIGIDVGLNQYAVLSDETVFENPRFLLQKEKQLRKAQRNLSKKKKGSANYKKQVERIRDLHEKVANQRKDFLHKLSYHLTQMYAVICIENLDIRNMVRNRKVSKSISDAGWGAFRRMLLYKCERWGGLLVKVDPAYTSQDCSSCGNRVKKSLSIRTHICTKCGTVLDRDHNASLNILRKGLEQLRVRTTED</sequence>
<dbReference type="Pfam" id="PF07282">
    <property type="entry name" value="Cas12f1-like_TNB"/>
    <property type="match status" value="1"/>
</dbReference>
<gene>
    <name evidence="12" type="ORF">U2I54_13905</name>
</gene>
<protein>
    <submittedName>
        <fullName evidence="12">RNA-guided endonuclease TnpB family protein</fullName>
    </submittedName>
</protein>
<dbReference type="NCBIfam" id="TIGR01766">
    <property type="entry name" value="IS200/IS605 family accessory protein TnpB-like domain"/>
    <property type="match status" value="1"/>
</dbReference>
<evidence type="ECO:0000256" key="8">
    <source>
        <dbReference type="SAM" id="Coils"/>
    </source>
</evidence>
<accession>A0ABU5JXJ4</accession>
<organism evidence="12 13">
    <name type="scientific">Bacillus bingmayongensis</name>
    <dbReference type="NCBI Taxonomy" id="1150157"/>
    <lineage>
        <taxon>Bacteria</taxon>
        <taxon>Bacillati</taxon>
        <taxon>Bacillota</taxon>
        <taxon>Bacilli</taxon>
        <taxon>Bacillales</taxon>
        <taxon>Bacillaceae</taxon>
        <taxon>Bacillus</taxon>
    </lineage>
</organism>
<dbReference type="PANTHER" id="PTHR30405:SF11">
    <property type="entry name" value="RNA-GUIDED DNA ENDONUCLEASE RV2885C-RELATED"/>
    <property type="match status" value="1"/>
</dbReference>
<evidence type="ECO:0000256" key="2">
    <source>
        <dbReference type="ARBA" id="ARBA00011044"/>
    </source>
</evidence>
<evidence type="ECO:0000256" key="4">
    <source>
        <dbReference type="ARBA" id="ARBA00022723"/>
    </source>
</evidence>
<dbReference type="RefSeq" id="WP_374218054.1">
    <property type="nucleotide sequence ID" value="NZ_JAXOVW010000028.1"/>
</dbReference>
<evidence type="ECO:0000256" key="3">
    <source>
        <dbReference type="ARBA" id="ARBA00022578"/>
    </source>
</evidence>
<reference evidence="13" key="1">
    <citation type="submission" date="2023-11" db="EMBL/GenBank/DDBJ databases">
        <title>Genome Sequence of Bacillus pseudomycoides stain BUPM19.</title>
        <authorList>
            <person name="Farhat A."/>
        </authorList>
    </citation>
    <scope>NUCLEOTIDE SEQUENCE [LARGE SCALE GENOMIC DNA]</scope>
    <source>
        <strain evidence="13">BUPM19</strain>
    </source>
</reference>
<keyword evidence="8" id="KW-0175">Coiled coil</keyword>
<feature type="domain" description="Transposase putative helix-turn-helix" evidence="11">
    <location>
        <begin position="1"/>
        <end position="48"/>
    </location>
</feature>
<keyword evidence="12" id="KW-0540">Nuclease</keyword>
<comment type="caution">
    <text evidence="12">The sequence shown here is derived from an EMBL/GenBank/DDBJ whole genome shotgun (WGS) entry which is preliminary data.</text>
</comment>
<dbReference type="NCBIfam" id="NF040570">
    <property type="entry name" value="guided_TnpB"/>
    <property type="match status" value="1"/>
</dbReference>
<dbReference type="InterPro" id="IPR010095">
    <property type="entry name" value="Cas12f1-like_TNB"/>
</dbReference>
<evidence type="ECO:0000256" key="5">
    <source>
        <dbReference type="ARBA" id="ARBA00022833"/>
    </source>
</evidence>